<dbReference type="PANTHER" id="PTHR43394">
    <property type="entry name" value="ATP-DEPENDENT PERMEASE MDL1, MITOCHONDRIAL"/>
    <property type="match status" value="1"/>
</dbReference>
<dbReference type="SUPFAM" id="SSF52540">
    <property type="entry name" value="P-loop containing nucleoside triphosphate hydrolases"/>
    <property type="match status" value="1"/>
</dbReference>
<feature type="transmembrane region" description="Helical" evidence="7">
    <location>
        <begin position="36"/>
        <end position="58"/>
    </location>
</feature>
<dbReference type="Gene3D" id="3.40.50.300">
    <property type="entry name" value="P-loop containing nucleotide triphosphate hydrolases"/>
    <property type="match status" value="1"/>
</dbReference>
<reference evidence="10 11" key="1">
    <citation type="submission" date="2024-04" db="EMBL/GenBank/DDBJ databases">
        <title>Tritrichomonas musculus Genome.</title>
        <authorList>
            <person name="Alves-Ferreira E."/>
            <person name="Grigg M."/>
            <person name="Lorenzi H."/>
            <person name="Galac M."/>
        </authorList>
    </citation>
    <scope>NUCLEOTIDE SEQUENCE [LARGE SCALE GENOMIC DNA]</scope>
    <source>
        <strain evidence="10 11">EAF2021</strain>
    </source>
</reference>
<keyword evidence="6 7" id="KW-0472">Membrane</keyword>
<evidence type="ECO:0000256" key="3">
    <source>
        <dbReference type="ARBA" id="ARBA00022741"/>
    </source>
</evidence>
<dbReference type="InterPro" id="IPR036640">
    <property type="entry name" value="ABC1_TM_sf"/>
</dbReference>
<dbReference type="SMART" id="SM00382">
    <property type="entry name" value="AAA"/>
    <property type="match status" value="1"/>
</dbReference>
<keyword evidence="2 7" id="KW-0812">Transmembrane</keyword>
<keyword evidence="4" id="KW-0067">ATP-binding</keyword>
<evidence type="ECO:0000256" key="2">
    <source>
        <dbReference type="ARBA" id="ARBA00022692"/>
    </source>
</evidence>
<evidence type="ECO:0000256" key="6">
    <source>
        <dbReference type="ARBA" id="ARBA00023136"/>
    </source>
</evidence>
<dbReference type="PROSITE" id="PS50929">
    <property type="entry name" value="ABC_TM1F"/>
    <property type="match status" value="1"/>
</dbReference>
<keyword evidence="11" id="KW-1185">Reference proteome</keyword>
<dbReference type="PROSITE" id="PS00211">
    <property type="entry name" value="ABC_TRANSPORTER_1"/>
    <property type="match status" value="1"/>
</dbReference>
<evidence type="ECO:0000259" key="8">
    <source>
        <dbReference type="PROSITE" id="PS50893"/>
    </source>
</evidence>
<feature type="domain" description="ABC transmembrane type-1" evidence="9">
    <location>
        <begin position="41"/>
        <end position="324"/>
    </location>
</feature>
<accession>A0ABR2H2Y0</accession>
<dbReference type="InterPro" id="IPR003593">
    <property type="entry name" value="AAA+_ATPase"/>
</dbReference>
<evidence type="ECO:0000256" key="4">
    <source>
        <dbReference type="ARBA" id="ARBA00022840"/>
    </source>
</evidence>
<protein>
    <recommendedName>
        <fullName evidence="12">ABC transporter family protein</fullName>
    </recommendedName>
</protein>
<dbReference type="InterPro" id="IPR011527">
    <property type="entry name" value="ABC1_TM_dom"/>
</dbReference>
<feature type="transmembrane region" description="Helical" evidence="7">
    <location>
        <begin position="298"/>
        <end position="318"/>
    </location>
</feature>
<keyword evidence="3" id="KW-0547">Nucleotide-binding</keyword>
<feature type="transmembrane region" description="Helical" evidence="7">
    <location>
        <begin position="264"/>
        <end position="286"/>
    </location>
</feature>
<evidence type="ECO:0008006" key="12">
    <source>
        <dbReference type="Google" id="ProtNLM"/>
    </source>
</evidence>
<sequence length="594" mass="65858">MEETVFINQGSLDEYDGQIKGNEFARIMKYFSNKPLLVSTIVSSIIAGVMPLFFSIFMGDMLNVMEDGEDFLEKIKDIIMKISLFTLAETVSMGINIQLRFVAIPYFMRDLRSHIFHAFLENDIEYFDRVPTGVMCGRISQDVTLINEIFIDKLCTALQMLAQSAGGIIVTLVTMWRIGLIGLLSLVVAGMIYIIGDRIVVKIWVEYNESASAAASKAEEILSSFRTIKSFDCELKESQLFRKQIISVDNVFKKTSIAQGIKDGLISLVLNGSTAGILYYASWMIQKKPDLGYETGDLMILLMSLSMAALGVSSALTLSDDFKKTSISAAKVLDIIETPPKVDRKKGNSLPSIKGKIEFKNVTFKYATAKTYALNNLSFVISPGETVALVGESGGGKSTTLQLIQRFYDVDKGQILLDDVDMMTLSPVFIRSQISIVPQSPVLFSMSILDNIRYANPTGFTKQEVANAARIGNAHNFIMEIPNNYESEVQPTSLSGGQKQRICISRSILANTPILLLDEATAALDTESERLVQQSLENFRHGKTAILVAHRLATVMNADRIFVFSEGQIVEEGTHQSLVEKRGIYSDLVKFQLQ</sequence>
<dbReference type="InterPro" id="IPR027417">
    <property type="entry name" value="P-loop_NTPase"/>
</dbReference>
<dbReference type="PROSITE" id="PS50893">
    <property type="entry name" value="ABC_TRANSPORTER_2"/>
    <property type="match status" value="1"/>
</dbReference>
<evidence type="ECO:0000256" key="5">
    <source>
        <dbReference type="ARBA" id="ARBA00022989"/>
    </source>
</evidence>
<feature type="transmembrane region" description="Helical" evidence="7">
    <location>
        <begin position="178"/>
        <end position="196"/>
    </location>
</feature>
<dbReference type="InterPro" id="IPR003439">
    <property type="entry name" value="ABC_transporter-like_ATP-bd"/>
</dbReference>
<dbReference type="PANTHER" id="PTHR43394:SF1">
    <property type="entry name" value="ATP-BINDING CASSETTE SUB-FAMILY B MEMBER 10, MITOCHONDRIAL"/>
    <property type="match status" value="1"/>
</dbReference>
<evidence type="ECO:0000313" key="10">
    <source>
        <dbReference type="EMBL" id="KAK8840568.1"/>
    </source>
</evidence>
<organism evidence="10 11">
    <name type="scientific">Tritrichomonas musculus</name>
    <dbReference type="NCBI Taxonomy" id="1915356"/>
    <lineage>
        <taxon>Eukaryota</taxon>
        <taxon>Metamonada</taxon>
        <taxon>Parabasalia</taxon>
        <taxon>Tritrichomonadida</taxon>
        <taxon>Tritrichomonadidae</taxon>
        <taxon>Tritrichomonas</taxon>
    </lineage>
</organism>
<dbReference type="InterPro" id="IPR017871">
    <property type="entry name" value="ABC_transporter-like_CS"/>
</dbReference>
<dbReference type="SUPFAM" id="SSF90123">
    <property type="entry name" value="ABC transporter transmembrane region"/>
    <property type="match status" value="1"/>
</dbReference>
<dbReference type="EMBL" id="JAPFFF010000045">
    <property type="protein sequence ID" value="KAK8840568.1"/>
    <property type="molecule type" value="Genomic_DNA"/>
</dbReference>
<evidence type="ECO:0000256" key="7">
    <source>
        <dbReference type="SAM" id="Phobius"/>
    </source>
</evidence>
<comment type="caution">
    <text evidence="10">The sequence shown here is derived from an EMBL/GenBank/DDBJ whole genome shotgun (WGS) entry which is preliminary data.</text>
</comment>
<evidence type="ECO:0000313" key="11">
    <source>
        <dbReference type="Proteomes" id="UP001470230"/>
    </source>
</evidence>
<gene>
    <name evidence="10" type="ORF">M9Y10_030777</name>
</gene>
<comment type="subcellular location">
    <subcellularLocation>
        <location evidence="1">Membrane</location>
        <topology evidence="1">Multi-pass membrane protein</topology>
    </subcellularLocation>
</comment>
<dbReference type="Pfam" id="PF00005">
    <property type="entry name" value="ABC_tran"/>
    <property type="match status" value="1"/>
</dbReference>
<proteinExistence type="predicted"/>
<dbReference type="Pfam" id="PF00664">
    <property type="entry name" value="ABC_membrane"/>
    <property type="match status" value="1"/>
</dbReference>
<feature type="domain" description="ABC transporter" evidence="8">
    <location>
        <begin position="357"/>
        <end position="591"/>
    </location>
</feature>
<keyword evidence="5 7" id="KW-1133">Transmembrane helix</keyword>
<dbReference type="Proteomes" id="UP001470230">
    <property type="component" value="Unassembled WGS sequence"/>
</dbReference>
<dbReference type="Gene3D" id="1.20.1560.10">
    <property type="entry name" value="ABC transporter type 1, transmembrane domain"/>
    <property type="match status" value="1"/>
</dbReference>
<evidence type="ECO:0000259" key="9">
    <source>
        <dbReference type="PROSITE" id="PS50929"/>
    </source>
</evidence>
<name>A0ABR2H2Y0_9EUKA</name>
<dbReference type="InterPro" id="IPR039421">
    <property type="entry name" value="Type_1_exporter"/>
</dbReference>
<evidence type="ECO:0000256" key="1">
    <source>
        <dbReference type="ARBA" id="ARBA00004141"/>
    </source>
</evidence>